<gene>
    <name evidence="4" type="ORF">OCV99_00245</name>
</gene>
<dbReference type="PANTHER" id="PTHR12304">
    <property type="entry name" value="INOSINE-URIDINE PREFERRING NUCLEOSIDE HYDROLASE"/>
    <property type="match status" value="1"/>
</dbReference>
<keyword evidence="1 4" id="KW-0378">Hydrolase</keyword>
<reference evidence="4 5" key="1">
    <citation type="journal article" date="2021" name="ISME Commun">
        <title>Automated analysis of genomic sequences facilitates high-throughput and comprehensive description of bacteria.</title>
        <authorList>
            <person name="Hitch T.C.A."/>
        </authorList>
    </citation>
    <scope>NUCLEOTIDE SEQUENCE [LARGE SCALE GENOMIC DNA]</scope>
    <source>
        <strain evidence="4 5">Sanger_03</strain>
    </source>
</reference>
<dbReference type="InterPro" id="IPR001910">
    <property type="entry name" value="Inosine/uridine_hydrolase_dom"/>
</dbReference>
<sequence>MKHIVYDCDNTFGVPRCDVDDGLALLYLLGCEEAWVHGITAAYGNNKIDVVYETIRKMLREIGREDLTLKKGGAGAGDYESEAADYLVEMADKYLGELSILATGSLTNLGGAYKKDSHFFEKVKEIVLMGGITETLTFEKKTMKELNFSCDPEASFAVLRYGKNVSVASANNCMKVLFTKEDYRRELYRTDKQIAVYIRENTDYWFGFNEEDYGIQGFYNWDVTAAAYLMHPELFEDRKKRYAFSVKDLEIGFLREDDKGETVCNLPVIRDGEKFKRNIYDTWMRVEMPERREKFCGKH</sequence>
<evidence type="ECO:0000313" key="4">
    <source>
        <dbReference type="EMBL" id="MCU6684996.1"/>
    </source>
</evidence>
<dbReference type="SUPFAM" id="SSF53590">
    <property type="entry name" value="Nucleoside hydrolase"/>
    <property type="match status" value="1"/>
</dbReference>
<dbReference type="Proteomes" id="UP001652431">
    <property type="component" value="Unassembled WGS sequence"/>
</dbReference>
<keyword evidence="2" id="KW-0326">Glycosidase</keyword>
<evidence type="ECO:0000256" key="1">
    <source>
        <dbReference type="ARBA" id="ARBA00022801"/>
    </source>
</evidence>
<dbReference type="GO" id="GO:0016787">
    <property type="term" value="F:hydrolase activity"/>
    <property type="evidence" value="ECO:0007669"/>
    <property type="project" value="UniProtKB-KW"/>
</dbReference>
<accession>A0ABT2RI37</accession>
<dbReference type="PANTHER" id="PTHR12304:SF4">
    <property type="entry name" value="URIDINE NUCLEOSIDASE"/>
    <property type="match status" value="1"/>
</dbReference>
<name>A0ABT2RI37_9FIRM</name>
<proteinExistence type="predicted"/>
<evidence type="ECO:0000256" key="2">
    <source>
        <dbReference type="ARBA" id="ARBA00023295"/>
    </source>
</evidence>
<evidence type="ECO:0000259" key="3">
    <source>
        <dbReference type="Pfam" id="PF01156"/>
    </source>
</evidence>
<dbReference type="Pfam" id="PF01156">
    <property type="entry name" value="IU_nuc_hydro"/>
    <property type="match status" value="1"/>
</dbReference>
<comment type="caution">
    <text evidence="4">The sequence shown here is derived from an EMBL/GenBank/DDBJ whole genome shotgun (WGS) entry which is preliminary data.</text>
</comment>
<dbReference type="InterPro" id="IPR023186">
    <property type="entry name" value="IUNH"/>
</dbReference>
<protein>
    <submittedName>
        <fullName evidence="4">Nucleoside hydrolase</fullName>
    </submittedName>
</protein>
<feature type="domain" description="Inosine/uridine-preferring nucleoside hydrolase" evidence="3">
    <location>
        <begin position="5"/>
        <end position="264"/>
    </location>
</feature>
<dbReference type="EMBL" id="JAOQJU010000001">
    <property type="protein sequence ID" value="MCU6684996.1"/>
    <property type="molecule type" value="Genomic_DNA"/>
</dbReference>
<keyword evidence="5" id="KW-1185">Reference proteome</keyword>
<evidence type="ECO:0000313" key="5">
    <source>
        <dbReference type="Proteomes" id="UP001652431"/>
    </source>
</evidence>
<dbReference type="Gene3D" id="3.90.245.10">
    <property type="entry name" value="Ribonucleoside hydrolase-like"/>
    <property type="match status" value="1"/>
</dbReference>
<organism evidence="4 5">
    <name type="scientific">Dorea acetigenes</name>
    <dbReference type="NCBI Taxonomy" id="2981787"/>
    <lineage>
        <taxon>Bacteria</taxon>
        <taxon>Bacillati</taxon>
        <taxon>Bacillota</taxon>
        <taxon>Clostridia</taxon>
        <taxon>Lachnospirales</taxon>
        <taxon>Lachnospiraceae</taxon>
        <taxon>Dorea</taxon>
    </lineage>
</organism>
<dbReference type="InterPro" id="IPR036452">
    <property type="entry name" value="Ribo_hydro-like"/>
</dbReference>
<dbReference type="RefSeq" id="WP_158367196.1">
    <property type="nucleotide sequence ID" value="NZ_JAOQJU010000001.1"/>
</dbReference>